<dbReference type="GO" id="GO:0043810">
    <property type="term" value="F:ornithine-acyl [acyl carrier protein] N-acyltransferase activity"/>
    <property type="evidence" value="ECO:0007669"/>
    <property type="project" value="UniProtKB-EC"/>
</dbReference>
<evidence type="ECO:0000256" key="4">
    <source>
        <dbReference type="ARBA" id="ARBA00023098"/>
    </source>
</evidence>
<comment type="pathway">
    <text evidence="1">Lipid metabolism.</text>
</comment>
<evidence type="ECO:0000256" key="6">
    <source>
        <dbReference type="ARBA" id="ARBA00038095"/>
    </source>
</evidence>
<evidence type="ECO:0000256" key="5">
    <source>
        <dbReference type="ARBA" id="ARBA00023315"/>
    </source>
</evidence>
<dbReference type="InterPro" id="IPR016181">
    <property type="entry name" value="Acyl_CoA_acyltransferase"/>
</dbReference>
<dbReference type="PANTHER" id="PTHR37323:SF1">
    <property type="entry name" value="L-ORNITHINE N(ALPHA)-ACYLTRANSFERASE"/>
    <property type="match status" value="1"/>
</dbReference>
<dbReference type="SUPFAM" id="SSF55729">
    <property type="entry name" value="Acyl-CoA N-acyltransferases (Nat)"/>
    <property type="match status" value="1"/>
</dbReference>
<dbReference type="PANTHER" id="PTHR37323">
    <property type="entry name" value="GCN5-RELATED N-ACETYLTRANSFERASE"/>
    <property type="match status" value="1"/>
</dbReference>
<sequence>MHSPLASINEYPGAQAQRPKLGISLATTQEEIREAQRLRYRVFNETFQSSELINAEALNADEFDDYCDHLLVRDTSTSAVVGTYRLMGPAAAQRMGRHYSENEFDLSGLHALRPRMVEAGHACVHPEYRSGSVIMMLLASTVDYMARANCDHLMCCAGVSLSDGGHNAAAVYRGLKSEQWAPVDYRVTPHTPFPTDQYESGHVPHIPTLLKGYLRSGAWVCGAPAWDKEFNSADFFMVLPLSKLGSRYARHYLKT</sequence>
<evidence type="ECO:0000313" key="12">
    <source>
        <dbReference type="Proteomes" id="UP000036608"/>
    </source>
</evidence>
<evidence type="ECO:0000256" key="1">
    <source>
        <dbReference type="ARBA" id="ARBA00005189"/>
    </source>
</evidence>
<dbReference type="Gene3D" id="3.40.630.30">
    <property type="match status" value="1"/>
</dbReference>
<dbReference type="RefSeq" id="WP_049713213.1">
    <property type="nucleotide sequence ID" value="NZ_CP011507.1"/>
</dbReference>
<reference evidence="12" key="2">
    <citation type="submission" date="2015-05" db="EMBL/GenBank/DDBJ databases">
        <authorList>
            <person name="Swarnkar M.K."/>
            <person name="Vyas P."/>
            <person name="Rahi P."/>
            <person name="Thakur R."/>
            <person name="Thakur N."/>
            <person name="Singh A.K."/>
            <person name="Gulati A."/>
        </authorList>
    </citation>
    <scope>NUCLEOTIDE SEQUENCE [LARGE SCALE GENOMIC DNA]</scope>
    <source>
        <strain evidence="12">745</strain>
    </source>
</reference>
<evidence type="ECO:0000256" key="10">
    <source>
        <dbReference type="ARBA" id="ARBA00047785"/>
    </source>
</evidence>
<comment type="catalytic activity">
    <reaction evidence="10">
        <text>a (3R)-hydroxyacyl-[ACP] + L-ornithine = a lyso-ornithine lipid + holo-[ACP] + H(+)</text>
        <dbReference type="Rhea" id="RHEA:20633"/>
        <dbReference type="Rhea" id="RHEA-COMP:9685"/>
        <dbReference type="Rhea" id="RHEA-COMP:9945"/>
        <dbReference type="ChEBI" id="CHEBI:15378"/>
        <dbReference type="ChEBI" id="CHEBI:46911"/>
        <dbReference type="ChEBI" id="CHEBI:64479"/>
        <dbReference type="ChEBI" id="CHEBI:78827"/>
        <dbReference type="ChEBI" id="CHEBI:138482"/>
        <dbReference type="EC" id="2.3.2.30"/>
    </reaction>
    <physiologicalReaction direction="left-to-right" evidence="10">
        <dbReference type="Rhea" id="RHEA:20634"/>
    </physiologicalReaction>
</comment>
<dbReference type="GO" id="GO:0006629">
    <property type="term" value="P:lipid metabolic process"/>
    <property type="evidence" value="ECO:0007669"/>
    <property type="project" value="UniProtKB-KW"/>
</dbReference>
<keyword evidence="3" id="KW-0808">Transferase</keyword>
<accession>A0A0H5AJP6</accession>
<dbReference type="Proteomes" id="UP000036608">
    <property type="component" value="Chromosome"/>
</dbReference>
<gene>
    <name evidence="11" type="ORF">AA957_28725</name>
</gene>
<evidence type="ECO:0000313" key="11">
    <source>
        <dbReference type="EMBL" id="AKS09930.1"/>
    </source>
</evidence>
<dbReference type="OrthoDB" id="9787072at2"/>
<evidence type="ECO:0000256" key="8">
    <source>
        <dbReference type="ARBA" id="ARBA00039866"/>
    </source>
</evidence>
<keyword evidence="5" id="KW-0012">Acyltransferase</keyword>
<evidence type="ECO:0000256" key="3">
    <source>
        <dbReference type="ARBA" id="ARBA00022679"/>
    </source>
</evidence>
<reference evidence="11 12" key="1">
    <citation type="journal article" date="2015" name="Genome Announc.">
        <title>Complete Genome Sequence of the Rhizobacterium Pseudomonas trivialis Strain IHBB745 with Multiple Plant Growth-Promoting Activities and Tolerance to Desiccation and Alkalinity.</title>
        <authorList>
            <person name="Gulati A."/>
            <person name="Swarnkar M.K."/>
            <person name="Vyas P."/>
            <person name="Rahi P."/>
            <person name="Thakur R."/>
            <person name="Thakur N."/>
            <person name="Singh A.K."/>
        </authorList>
    </citation>
    <scope>NUCLEOTIDE SEQUENCE [LARGE SCALE GENOMIC DNA]</scope>
    <source>
        <strain evidence="12">745</strain>
    </source>
</reference>
<dbReference type="InterPro" id="IPR052351">
    <property type="entry name" value="Ornithine_N-alpha-AT"/>
</dbReference>
<dbReference type="EC" id="2.3.2.30" evidence="7"/>
<protein>
    <recommendedName>
        <fullName evidence="8">L-ornithine N(alpha)-acyltransferase</fullName>
        <ecNumber evidence="7">2.3.2.30</ecNumber>
    </recommendedName>
</protein>
<keyword evidence="2" id="KW-0444">Lipid biosynthesis</keyword>
<evidence type="ECO:0000256" key="9">
    <source>
        <dbReference type="ARBA" id="ARBA00045724"/>
    </source>
</evidence>
<dbReference type="KEGG" id="ptv:AA957_28725"/>
<keyword evidence="4" id="KW-0443">Lipid metabolism</keyword>
<comment type="similarity">
    <text evidence="6">Belongs to the acetyltransferase family. OlsB subfamily.</text>
</comment>
<evidence type="ECO:0000256" key="7">
    <source>
        <dbReference type="ARBA" id="ARBA00039058"/>
    </source>
</evidence>
<dbReference type="Pfam" id="PF13444">
    <property type="entry name" value="Acetyltransf_5"/>
    <property type="match status" value="1"/>
</dbReference>
<proteinExistence type="inferred from homology"/>
<dbReference type="AlphaFoldDB" id="A0A0H5AJP6"/>
<dbReference type="PATRIC" id="fig|200450.3.peg.5907"/>
<evidence type="ECO:0000256" key="2">
    <source>
        <dbReference type="ARBA" id="ARBA00022516"/>
    </source>
</evidence>
<comment type="function">
    <text evidence="9">Catalyzes the first step in the biosynthesis of ornithine lipids, which are phosphorus-free membrane lipids. Catalyzes the 3-hydroxyacyl-acyl carrier protein-dependent acylation of ornithine to form lyso-ornithine lipid (LOL).</text>
</comment>
<organism evidence="11 12">
    <name type="scientific">Pseudomonas trivialis</name>
    <dbReference type="NCBI Taxonomy" id="200450"/>
    <lineage>
        <taxon>Bacteria</taxon>
        <taxon>Pseudomonadati</taxon>
        <taxon>Pseudomonadota</taxon>
        <taxon>Gammaproteobacteria</taxon>
        <taxon>Pseudomonadales</taxon>
        <taxon>Pseudomonadaceae</taxon>
        <taxon>Pseudomonas</taxon>
    </lineage>
</organism>
<dbReference type="EMBL" id="CP011507">
    <property type="protein sequence ID" value="AKS09930.1"/>
    <property type="molecule type" value="Genomic_DNA"/>
</dbReference>
<name>A0A0H5AJP6_9PSED</name>